<dbReference type="EMBL" id="LKCM01000454">
    <property type="protein sequence ID" value="KPQ41042.1"/>
    <property type="molecule type" value="Genomic_DNA"/>
</dbReference>
<proteinExistence type="predicted"/>
<evidence type="ECO:0000313" key="2">
    <source>
        <dbReference type="Proteomes" id="UP000050360"/>
    </source>
</evidence>
<accession>A0A0N8KQ36</accession>
<name>A0A0N8KQ36_9EURY</name>
<protein>
    <submittedName>
        <fullName evidence="1">Uncharacterized protein</fullName>
    </submittedName>
</protein>
<evidence type="ECO:0000313" key="1">
    <source>
        <dbReference type="EMBL" id="KPQ41042.1"/>
    </source>
</evidence>
<dbReference type="Proteomes" id="UP000050360">
    <property type="component" value="Unassembled WGS sequence"/>
</dbReference>
<organism evidence="1 2">
    <name type="scientific">Candidatus Methanoperedens nitratireducens</name>
    <dbReference type="NCBI Taxonomy" id="1392998"/>
    <lineage>
        <taxon>Archaea</taxon>
        <taxon>Methanobacteriati</taxon>
        <taxon>Methanobacteriota</taxon>
        <taxon>Stenosarchaea group</taxon>
        <taxon>Methanomicrobia</taxon>
        <taxon>Methanosarcinales</taxon>
        <taxon>ANME-2 cluster</taxon>
        <taxon>Candidatus Methanoperedentaceae</taxon>
        <taxon>Candidatus Methanoperedens</taxon>
    </lineage>
</organism>
<dbReference type="AlphaFoldDB" id="A0A0N8KQ36"/>
<reference evidence="1 2" key="1">
    <citation type="submission" date="2015-09" db="EMBL/GenBank/DDBJ databases">
        <title>A metagenomics-based metabolic model of nitrate-dependent anaerobic oxidation of methane by Methanoperedens-like archaea.</title>
        <authorList>
            <person name="Arshad A."/>
            <person name="Speth D.R."/>
            <person name="De Graaf R.M."/>
            <person name="Op Den Camp H.J."/>
            <person name="Jetten M.S."/>
            <person name="Welte C.U."/>
        </authorList>
    </citation>
    <scope>NUCLEOTIDE SEQUENCE [LARGE SCALE GENOMIC DNA]</scope>
</reference>
<sequence length="51" mass="6003">MTANKHIQTNINIKEYLGRHENDLKSDSLFKMVGSFKTEEGDFSERGDWRQ</sequence>
<comment type="caution">
    <text evidence="1">The sequence shown here is derived from an EMBL/GenBank/DDBJ whole genome shotgun (WGS) entry which is preliminary data.</text>
</comment>
<gene>
    <name evidence="1" type="ORF">MPEBLZ_04416</name>
</gene>